<organism evidence="3 4">
    <name type="scientific">Lates japonicus</name>
    <name type="common">Japanese lates</name>
    <dbReference type="NCBI Taxonomy" id="270547"/>
    <lineage>
        <taxon>Eukaryota</taxon>
        <taxon>Metazoa</taxon>
        <taxon>Chordata</taxon>
        <taxon>Craniata</taxon>
        <taxon>Vertebrata</taxon>
        <taxon>Euteleostomi</taxon>
        <taxon>Actinopterygii</taxon>
        <taxon>Neopterygii</taxon>
        <taxon>Teleostei</taxon>
        <taxon>Neoteleostei</taxon>
        <taxon>Acanthomorphata</taxon>
        <taxon>Carangaria</taxon>
        <taxon>Carangaria incertae sedis</taxon>
        <taxon>Centropomidae</taxon>
        <taxon>Lates</taxon>
    </lineage>
</organism>
<reference evidence="3" key="1">
    <citation type="submission" date="2022-08" db="EMBL/GenBank/DDBJ databases">
        <title>Genome sequencing of akame (Lates japonicus).</title>
        <authorList>
            <person name="Hashiguchi Y."/>
            <person name="Takahashi H."/>
        </authorList>
    </citation>
    <scope>NUCLEOTIDE SEQUENCE</scope>
    <source>
        <strain evidence="3">Kochi</strain>
    </source>
</reference>
<sequence>MMKSFLLLILSLMTACGDDHDDEGVYWCGVEANNGDRAARKKIHLKVQRGLWIPGFIIAVICVAVLVLIFVLVYKRYKVSKNTNVGAQNKKEG</sequence>
<dbReference type="PROSITE" id="PS51257">
    <property type="entry name" value="PROKAR_LIPOPROTEIN"/>
    <property type="match status" value="1"/>
</dbReference>
<feature type="chain" id="PRO_5042075639" evidence="2">
    <location>
        <begin position="18"/>
        <end position="93"/>
    </location>
</feature>
<accession>A0AAD3NJC9</accession>
<keyword evidence="1" id="KW-0472">Membrane</keyword>
<evidence type="ECO:0000256" key="1">
    <source>
        <dbReference type="SAM" id="Phobius"/>
    </source>
</evidence>
<feature type="transmembrane region" description="Helical" evidence="1">
    <location>
        <begin position="51"/>
        <end position="74"/>
    </location>
</feature>
<name>A0AAD3NJC9_LATJO</name>
<gene>
    <name evidence="3" type="ORF">AKAME5_002489500</name>
</gene>
<protein>
    <submittedName>
        <fullName evidence="3">CMRF35-like molecule 1</fullName>
    </submittedName>
</protein>
<comment type="caution">
    <text evidence="3">The sequence shown here is derived from an EMBL/GenBank/DDBJ whole genome shotgun (WGS) entry which is preliminary data.</text>
</comment>
<proteinExistence type="predicted"/>
<evidence type="ECO:0000313" key="4">
    <source>
        <dbReference type="Proteomes" id="UP001279410"/>
    </source>
</evidence>
<evidence type="ECO:0000313" key="3">
    <source>
        <dbReference type="EMBL" id="GLD73570.1"/>
    </source>
</evidence>
<dbReference type="Proteomes" id="UP001279410">
    <property type="component" value="Unassembled WGS sequence"/>
</dbReference>
<evidence type="ECO:0000256" key="2">
    <source>
        <dbReference type="SAM" id="SignalP"/>
    </source>
</evidence>
<dbReference type="EMBL" id="BRZM01001666">
    <property type="protein sequence ID" value="GLD73570.1"/>
    <property type="molecule type" value="Genomic_DNA"/>
</dbReference>
<keyword evidence="1" id="KW-0812">Transmembrane</keyword>
<feature type="signal peptide" evidence="2">
    <location>
        <begin position="1"/>
        <end position="17"/>
    </location>
</feature>
<keyword evidence="4" id="KW-1185">Reference proteome</keyword>
<keyword evidence="2" id="KW-0732">Signal</keyword>
<keyword evidence="1" id="KW-1133">Transmembrane helix</keyword>
<dbReference type="AlphaFoldDB" id="A0AAD3NJC9"/>